<proteinExistence type="predicted"/>
<keyword evidence="2" id="KW-1185">Reference proteome</keyword>
<organism evidence="1 2">
    <name type="scientific">Molorchus minor</name>
    <dbReference type="NCBI Taxonomy" id="1323400"/>
    <lineage>
        <taxon>Eukaryota</taxon>
        <taxon>Metazoa</taxon>
        <taxon>Ecdysozoa</taxon>
        <taxon>Arthropoda</taxon>
        <taxon>Hexapoda</taxon>
        <taxon>Insecta</taxon>
        <taxon>Pterygota</taxon>
        <taxon>Neoptera</taxon>
        <taxon>Endopterygota</taxon>
        <taxon>Coleoptera</taxon>
        <taxon>Polyphaga</taxon>
        <taxon>Cucujiformia</taxon>
        <taxon>Chrysomeloidea</taxon>
        <taxon>Cerambycidae</taxon>
        <taxon>Lamiinae</taxon>
        <taxon>Monochamini</taxon>
        <taxon>Molorchus</taxon>
    </lineage>
</organism>
<gene>
    <name evidence="1" type="ORF">NQ317_014447</name>
</gene>
<dbReference type="Proteomes" id="UP001162164">
    <property type="component" value="Unassembled WGS sequence"/>
</dbReference>
<protein>
    <submittedName>
        <fullName evidence="1">Uncharacterized protein</fullName>
    </submittedName>
</protein>
<accession>A0ABQ9K843</accession>
<dbReference type="EMBL" id="JAPWTJ010000009">
    <property type="protein sequence ID" value="KAJ8985793.1"/>
    <property type="molecule type" value="Genomic_DNA"/>
</dbReference>
<comment type="caution">
    <text evidence="1">The sequence shown here is derived from an EMBL/GenBank/DDBJ whole genome shotgun (WGS) entry which is preliminary data.</text>
</comment>
<sequence length="145" mass="16206">MLYWSLLTKIFSDITIDAGVDITTIKRHAGWKSTTVAEGYVQNSFENKTKIANQVLVGTTTSAITKDYAAGFYNFVLTPSHLKQQWRKQFSIKYNRTIMTNITTRGGFLGEATGGYRLLAHLSLVDSIFRAKSATFLTNARPTTI</sequence>
<name>A0ABQ9K843_9CUCU</name>
<reference evidence="1" key="1">
    <citation type="journal article" date="2023" name="Insect Mol. Biol.">
        <title>Genome sequencing provides insights into the evolution of gene families encoding plant cell wall-degrading enzymes in longhorned beetles.</title>
        <authorList>
            <person name="Shin N.R."/>
            <person name="Okamura Y."/>
            <person name="Kirsch R."/>
            <person name="Pauchet Y."/>
        </authorList>
    </citation>
    <scope>NUCLEOTIDE SEQUENCE</scope>
    <source>
        <strain evidence="1">MMC_N1</strain>
    </source>
</reference>
<evidence type="ECO:0000313" key="2">
    <source>
        <dbReference type="Proteomes" id="UP001162164"/>
    </source>
</evidence>
<evidence type="ECO:0000313" key="1">
    <source>
        <dbReference type="EMBL" id="KAJ8985793.1"/>
    </source>
</evidence>